<evidence type="ECO:0000313" key="7">
    <source>
        <dbReference type="Proteomes" id="UP001055439"/>
    </source>
</evidence>
<dbReference type="CDD" id="cd18081">
    <property type="entry name" value="RlmH-like"/>
    <property type="match status" value="1"/>
</dbReference>
<dbReference type="GO" id="GO:0016020">
    <property type="term" value="C:membrane"/>
    <property type="evidence" value="ECO:0007669"/>
    <property type="project" value="UniProtKB-SubCell"/>
</dbReference>
<reference evidence="6" key="1">
    <citation type="submission" date="2022-05" db="EMBL/GenBank/DDBJ databases">
        <title>The Musa troglodytarum L. genome provides insights into the mechanism of non-climacteric behaviour and enrichment of carotenoids.</title>
        <authorList>
            <person name="Wang J."/>
        </authorList>
    </citation>
    <scope>NUCLEOTIDE SEQUENCE</scope>
    <source>
        <tissue evidence="6">Leaf</tissue>
    </source>
</reference>
<evidence type="ECO:0000256" key="5">
    <source>
        <dbReference type="ARBA" id="ARBA00023180"/>
    </source>
</evidence>
<dbReference type="PANTHER" id="PTHR31042">
    <property type="entry name" value="CORE-2/I-BRANCHING BETA-1,6-N-ACETYLGLUCOSAMINYLTRANSFERASE FAMILY PROTEIN-RELATED"/>
    <property type="match status" value="1"/>
</dbReference>
<dbReference type="InterPro" id="IPR003742">
    <property type="entry name" value="RlmH-like"/>
</dbReference>
<evidence type="ECO:0000313" key="6">
    <source>
        <dbReference type="EMBL" id="URD84762.1"/>
    </source>
</evidence>
<dbReference type="Gene3D" id="3.40.1280.10">
    <property type="match status" value="1"/>
</dbReference>
<dbReference type="InterPro" id="IPR044174">
    <property type="entry name" value="BC10-like"/>
</dbReference>
<dbReference type="GO" id="GO:0016757">
    <property type="term" value="F:glycosyltransferase activity"/>
    <property type="evidence" value="ECO:0007669"/>
    <property type="project" value="UniProtKB-KW"/>
</dbReference>
<dbReference type="OrthoDB" id="1676488at2759"/>
<dbReference type="PANTHER" id="PTHR31042:SF150">
    <property type="entry name" value="OS06G0661900 PROTEIN"/>
    <property type="match status" value="1"/>
</dbReference>
<organism evidence="6 7">
    <name type="scientific">Musa troglodytarum</name>
    <name type="common">fe'i banana</name>
    <dbReference type="NCBI Taxonomy" id="320322"/>
    <lineage>
        <taxon>Eukaryota</taxon>
        <taxon>Viridiplantae</taxon>
        <taxon>Streptophyta</taxon>
        <taxon>Embryophyta</taxon>
        <taxon>Tracheophyta</taxon>
        <taxon>Spermatophyta</taxon>
        <taxon>Magnoliopsida</taxon>
        <taxon>Liliopsida</taxon>
        <taxon>Zingiberales</taxon>
        <taxon>Musaceae</taxon>
        <taxon>Musa</taxon>
    </lineage>
</organism>
<dbReference type="GO" id="GO:0008168">
    <property type="term" value="F:methyltransferase activity"/>
    <property type="evidence" value="ECO:0007669"/>
    <property type="project" value="InterPro"/>
</dbReference>
<keyword evidence="2" id="KW-0328">Glycosyltransferase</keyword>
<dbReference type="SUPFAM" id="SSF75217">
    <property type="entry name" value="alpha/beta knot"/>
    <property type="match status" value="1"/>
</dbReference>
<name>A0A9E7EZ95_9LILI</name>
<evidence type="ECO:0000256" key="2">
    <source>
        <dbReference type="ARBA" id="ARBA00022676"/>
    </source>
</evidence>
<dbReference type="EMBL" id="CP097503">
    <property type="protein sequence ID" value="URD84762.1"/>
    <property type="molecule type" value="Genomic_DNA"/>
</dbReference>
<keyword evidence="5" id="KW-0325">Glycoprotein</keyword>
<dbReference type="Proteomes" id="UP001055439">
    <property type="component" value="Chromosome 10"/>
</dbReference>
<dbReference type="AlphaFoldDB" id="A0A9E7EZ95"/>
<evidence type="ECO:0000256" key="1">
    <source>
        <dbReference type="ARBA" id="ARBA00004606"/>
    </source>
</evidence>
<accession>A0A9E7EZ95</accession>
<keyword evidence="4" id="KW-0472">Membrane</keyword>
<proteinExistence type="predicted"/>
<dbReference type="InterPro" id="IPR029028">
    <property type="entry name" value="Alpha/beta_knot_MTases"/>
</dbReference>
<comment type="subcellular location">
    <subcellularLocation>
        <location evidence="1">Membrane</location>
        <topology evidence="1">Single-pass type II membrane protein</topology>
    </subcellularLocation>
</comment>
<dbReference type="InterPro" id="IPR029026">
    <property type="entry name" value="tRNA_m1G_MTases_N"/>
</dbReference>
<sequence length="457" mass="52561">MVEAEKRLLANALHNLDNQHFILLSDSCVPLHNFDYVYNYLLGTNVSFIDSFWDPGPHGNARYTEHMSPEIEEKDFRKGAQWFTMKRKHALIVMADNLYFTKFRLYCKPGFDGRNCYADEHYLPTLFNMIDPTGIANWSVTHVDWSEGKWHPKAYQAKEVTYELLKNITSIVENYHVTSDDKKVKMVSPCLWNGMKRPCYLFARKFLPETLDDLMQLLVDLFGPVNGVEDCWGQLECLAILESRVGLWWLLLCVTLCPVVDLLGPVNGVEDCWSQLECFASLESLRVGLWWLLFICYTMPCNWPCFTLPFSILFVIRAIPIRILTVGKRRSPGAQLLVEEYMEKLSNVKAQIDAEDMVIMQQIRHEDWVVVLDEHGLDVRSEQLADLLGDAGRTGSTRLAFCIGGPYGHGPQLRNRADVTIRLSSMVLNHQIALIVLLEQLYSNKKHALQYMGEEKI</sequence>
<dbReference type="Pfam" id="PF02485">
    <property type="entry name" value="Branch"/>
    <property type="match status" value="1"/>
</dbReference>
<gene>
    <name evidence="6" type="ORF">MUK42_30865</name>
</gene>
<dbReference type="Pfam" id="PF02590">
    <property type="entry name" value="SPOUT_MTase"/>
    <property type="match status" value="1"/>
</dbReference>
<dbReference type="InterPro" id="IPR003406">
    <property type="entry name" value="Glyco_trans_14"/>
</dbReference>
<evidence type="ECO:0000256" key="3">
    <source>
        <dbReference type="ARBA" id="ARBA00022679"/>
    </source>
</evidence>
<dbReference type="GO" id="GO:0006364">
    <property type="term" value="P:rRNA processing"/>
    <property type="evidence" value="ECO:0007669"/>
    <property type="project" value="InterPro"/>
</dbReference>
<keyword evidence="7" id="KW-1185">Reference proteome</keyword>
<evidence type="ECO:0000256" key="4">
    <source>
        <dbReference type="ARBA" id="ARBA00023136"/>
    </source>
</evidence>
<keyword evidence="3" id="KW-0808">Transferase</keyword>
<protein>
    <submittedName>
        <fullName evidence="6">Core-2/I-Branching enzyme</fullName>
    </submittedName>
</protein>